<dbReference type="PANTHER" id="PTHR14795">
    <property type="entry name" value="HELICASE RELATED"/>
    <property type="match status" value="1"/>
</dbReference>
<dbReference type="AlphaFoldDB" id="A0A1Y2BFR4"/>
<evidence type="ECO:0000313" key="2">
    <source>
        <dbReference type="EMBL" id="ORY33654.1"/>
    </source>
</evidence>
<feature type="transmembrane region" description="Helical" evidence="1">
    <location>
        <begin position="9"/>
        <end position="29"/>
    </location>
</feature>
<dbReference type="OrthoDB" id="45365at2759"/>
<gene>
    <name evidence="2" type="ORF">LY90DRAFT_673358</name>
</gene>
<dbReference type="Gene3D" id="3.60.21.10">
    <property type="match status" value="1"/>
</dbReference>
<keyword evidence="1" id="KW-0472">Membrane</keyword>
<keyword evidence="1" id="KW-0812">Transmembrane</keyword>
<reference evidence="2 3" key="1">
    <citation type="submission" date="2016-08" db="EMBL/GenBank/DDBJ databases">
        <title>A Parts List for Fungal Cellulosomes Revealed by Comparative Genomics.</title>
        <authorList>
            <consortium name="DOE Joint Genome Institute"/>
            <person name="Haitjema C.H."/>
            <person name="Gilmore S.P."/>
            <person name="Henske J.K."/>
            <person name="Solomon K.V."/>
            <person name="De Groot R."/>
            <person name="Kuo A."/>
            <person name="Mondo S.J."/>
            <person name="Salamov A.A."/>
            <person name="Labutti K."/>
            <person name="Zhao Z."/>
            <person name="Chiniquy J."/>
            <person name="Barry K."/>
            <person name="Brewer H.M."/>
            <person name="Purvine S.O."/>
            <person name="Wright A.T."/>
            <person name="Boxma B."/>
            <person name="Van Alen T."/>
            <person name="Hackstein J.H."/>
            <person name="Baker S.E."/>
            <person name="Grigoriev I.V."/>
            <person name="O'Malley M.A."/>
        </authorList>
    </citation>
    <scope>NUCLEOTIDE SEQUENCE [LARGE SCALE GENOMIC DNA]</scope>
    <source>
        <strain evidence="2 3">G1</strain>
    </source>
</reference>
<dbReference type="Proteomes" id="UP000193920">
    <property type="component" value="Unassembled WGS sequence"/>
</dbReference>
<protein>
    <submittedName>
        <fullName evidence="2">Metallo-dependent phosphatase</fullName>
    </submittedName>
</protein>
<dbReference type="EMBL" id="MCOG01000159">
    <property type="protein sequence ID" value="ORY33654.1"/>
    <property type="molecule type" value="Genomic_DNA"/>
</dbReference>
<name>A0A1Y2BFR4_9FUNG</name>
<feature type="transmembrane region" description="Helical" evidence="1">
    <location>
        <begin position="538"/>
        <end position="561"/>
    </location>
</feature>
<evidence type="ECO:0000256" key="1">
    <source>
        <dbReference type="SAM" id="Phobius"/>
    </source>
</evidence>
<dbReference type="STRING" id="1754190.A0A1Y2BFR4"/>
<organism evidence="2 3">
    <name type="scientific">Neocallimastix californiae</name>
    <dbReference type="NCBI Taxonomy" id="1754190"/>
    <lineage>
        <taxon>Eukaryota</taxon>
        <taxon>Fungi</taxon>
        <taxon>Fungi incertae sedis</taxon>
        <taxon>Chytridiomycota</taxon>
        <taxon>Chytridiomycota incertae sedis</taxon>
        <taxon>Neocallimastigomycetes</taxon>
        <taxon>Neocallimastigales</taxon>
        <taxon>Neocallimastigaceae</taxon>
        <taxon>Neocallimastix</taxon>
    </lineage>
</organism>
<feature type="transmembrane region" description="Helical" evidence="1">
    <location>
        <begin position="730"/>
        <end position="747"/>
    </location>
</feature>
<feature type="transmembrane region" description="Helical" evidence="1">
    <location>
        <begin position="600"/>
        <end position="626"/>
    </location>
</feature>
<accession>A0A1Y2BFR4</accession>
<evidence type="ECO:0000313" key="3">
    <source>
        <dbReference type="Proteomes" id="UP000193920"/>
    </source>
</evidence>
<proteinExistence type="predicted"/>
<feature type="transmembrane region" description="Helical" evidence="1">
    <location>
        <begin position="698"/>
        <end position="718"/>
    </location>
</feature>
<dbReference type="PANTHER" id="PTHR14795:SF0">
    <property type="entry name" value="TRANSMEMBRANE PROTEIN 62"/>
    <property type="match status" value="1"/>
</dbReference>
<dbReference type="InterPro" id="IPR029052">
    <property type="entry name" value="Metallo-depent_PP-like"/>
</dbReference>
<keyword evidence="1" id="KW-1133">Transmembrane helix</keyword>
<comment type="caution">
    <text evidence="2">The sequence shown here is derived from an EMBL/GenBank/DDBJ whole genome shotgun (WGS) entry which is preliminary data.</text>
</comment>
<sequence length="765" mass="88890">MDLIKLKHYWIFIITLLFYCIGCIIHFIAQKNGTRPQKEKEILKKVSPSTVLFNSKNSNATVDTPENDYASPSNLFYFAQISDIHMSLDYNKGAQGHLLFFLKKMIPLLDPRFLFITGDIANSKKYGGMKVGTDENEWKMYHTILEKTDILQKNNGTFLWDLRGNHDCFMVPEWSSPYNYYRTYSKTKSRGFSFLYETSYGTYSFIGLDGCPAFTPSNPFFGIIDEVTMDTYTEFMDLVKTNKKNRHNFVFLHYPETTAKFGTSSTGKRWEDYTKDISLLLTGHFHNIIGNQIYAYHNNYLEIELSDFKLHGKYRIVSIDNDIVSFTDYSLPLPELPFDFKTSNVEDLINQPPWIFQHPIAPIVHITSPKNSRYILKTNREPVKESLTSGYVRVLVFSQQSPNDLKLSLFIDGKEQQVQFNYVGDQLQNSSTTKKNNKRSLDTINIFLKKEKKRGETTPVATMESQSIESKVPPLWVARWQSTPYDDGRSHELKVVAFDSKTQLKGENTIIFRMDGQKDDLDIPLRGQFLLKSVFPKLLPILFGIVYLSYEAIILFSRLYAVKYIIPNHDNLPFLPDRYIGDLIFSETKSFHETFFKKTFILPFIEAFTLNGIFYPLQILVIYMLVFPSRVGLMSRSSEHFSRFCGEFLYGFYGSGQWTNTYDQYGIFMATFLLVLYLDTLLIVFANHRHERNHLLTLIILSLICGFQLILSISTTYMHGGILTVLLSPFPVWIYVYCWFLLIMIIIRRFRSYKPVTPELAPIQI</sequence>
<dbReference type="SUPFAM" id="SSF56300">
    <property type="entry name" value="Metallo-dependent phosphatases"/>
    <property type="match status" value="1"/>
</dbReference>
<keyword evidence="3" id="KW-1185">Reference proteome</keyword>
<feature type="transmembrane region" description="Helical" evidence="1">
    <location>
        <begin position="665"/>
        <end position="686"/>
    </location>
</feature>